<accession>A0AA39J1R4</accession>
<proteinExistence type="inferred from homology"/>
<evidence type="ECO:0000256" key="2">
    <source>
        <dbReference type="ARBA" id="ARBA00022801"/>
    </source>
</evidence>
<organism evidence="6 7">
    <name type="scientific">Armillaria borealis</name>
    <dbReference type="NCBI Taxonomy" id="47425"/>
    <lineage>
        <taxon>Eukaryota</taxon>
        <taxon>Fungi</taxon>
        <taxon>Dikarya</taxon>
        <taxon>Basidiomycota</taxon>
        <taxon>Agaricomycotina</taxon>
        <taxon>Agaricomycetes</taxon>
        <taxon>Agaricomycetidae</taxon>
        <taxon>Agaricales</taxon>
        <taxon>Marasmiineae</taxon>
        <taxon>Physalacriaceae</taxon>
        <taxon>Armillaria</taxon>
    </lineage>
</organism>
<dbReference type="AlphaFoldDB" id="A0AA39J1R4"/>
<keyword evidence="1 4" id="KW-0547">Nucleotide-binding</keyword>
<protein>
    <recommendedName>
        <fullName evidence="4">ATP-dependent RNA helicase</fullName>
        <ecNumber evidence="4">3.6.4.13</ecNumber>
    </recommendedName>
</protein>
<comment type="domain">
    <text evidence="4">The Q motif is unique to and characteristic of the DEAD box family of RNA helicases and controls ATP binding and hydrolysis.</text>
</comment>
<dbReference type="EMBL" id="JAUEPT010000079">
    <property type="protein sequence ID" value="KAK0433662.1"/>
    <property type="molecule type" value="Genomic_DNA"/>
</dbReference>
<evidence type="ECO:0000256" key="3">
    <source>
        <dbReference type="ARBA" id="ARBA00022840"/>
    </source>
</evidence>
<dbReference type="InterPro" id="IPR027417">
    <property type="entry name" value="P-loop_NTPase"/>
</dbReference>
<keyword evidence="4" id="KW-0347">Helicase</keyword>
<comment type="catalytic activity">
    <reaction evidence="4">
        <text>ATP + H2O = ADP + phosphate + H(+)</text>
        <dbReference type="Rhea" id="RHEA:13065"/>
        <dbReference type="ChEBI" id="CHEBI:15377"/>
        <dbReference type="ChEBI" id="CHEBI:15378"/>
        <dbReference type="ChEBI" id="CHEBI:30616"/>
        <dbReference type="ChEBI" id="CHEBI:43474"/>
        <dbReference type="ChEBI" id="CHEBI:456216"/>
        <dbReference type="EC" id="3.6.4.13"/>
    </reaction>
</comment>
<dbReference type="GO" id="GO:0003724">
    <property type="term" value="F:RNA helicase activity"/>
    <property type="evidence" value="ECO:0007669"/>
    <property type="project" value="UniProtKB-EC"/>
</dbReference>
<dbReference type="GO" id="GO:0016787">
    <property type="term" value="F:hydrolase activity"/>
    <property type="evidence" value="ECO:0007669"/>
    <property type="project" value="UniProtKB-KW"/>
</dbReference>
<gene>
    <name evidence="6" type="ORF">EV421DRAFT_1844025</name>
</gene>
<name>A0AA39J1R4_9AGAR</name>
<dbReference type="PROSITE" id="PS51192">
    <property type="entry name" value="HELICASE_ATP_BIND_1"/>
    <property type="match status" value="1"/>
</dbReference>
<dbReference type="InterPro" id="IPR011545">
    <property type="entry name" value="DEAD/DEAH_box_helicase_dom"/>
</dbReference>
<dbReference type="Proteomes" id="UP001175226">
    <property type="component" value="Unassembled WGS sequence"/>
</dbReference>
<comment type="caution">
    <text evidence="6">The sequence shown here is derived from an EMBL/GenBank/DDBJ whole genome shotgun (WGS) entry which is preliminary data.</text>
</comment>
<keyword evidence="2 4" id="KW-0378">Hydrolase</keyword>
<dbReference type="GO" id="GO:0003723">
    <property type="term" value="F:RNA binding"/>
    <property type="evidence" value="ECO:0007669"/>
    <property type="project" value="UniProtKB-UniRule"/>
</dbReference>
<keyword evidence="4" id="KW-0694">RNA-binding</keyword>
<sequence length="337" mass="37843">MTVMQEEVLNDAKPYDPEFTSTRDLLIRECTGTGKTLAFLPIIEARVRLVFDDVLLSKLHRVSQVVKNWARAYVGAALRRSYNHEGFEVWLLVGGMNMSVQLRDWAKGRPDIVVATPGRIRDIALKTTRTLVLDEVDMLIGFCDDISANIRDLPPTPKHQTLSLCATLTLDIRLVACEALAKDYKYINCVDDSTPTHLNVPQYATTLKHLRNFKVVEFLPTIKLTKLFSSMLKPMAKAVFPAGKETWIGAIPNSPSGCAQRCLTLACVIQVGVPHSMWAIYSSCWSNEIPLSLNCICSLRNWPRRTIPTLSRTSATSWQLHHMVPVLEEIECAVNHL</sequence>
<evidence type="ECO:0000313" key="7">
    <source>
        <dbReference type="Proteomes" id="UP001175226"/>
    </source>
</evidence>
<comment type="function">
    <text evidence="4">RNA helicase.</text>
</comment>
<dbReference type="PANTHER" id="PTHR24031">
    <property type="entry name" value="RNA HELICASE"/>
    <property type="match status" value="1"/>
</dbReference>
<evidence type="ECO:0000256" key="1">
    <source>
        <dbReference type="ARBA" id="ARBA00022741"/>
    </source>
</evidence>
<evidence type="ECO:0000313" key="6">
    <source>
        <dbReference type="EMBL" id="KAK0433662.1"/>
    </source>
</evidence>
<evidence type="ECO:0000256" key="4">
    <source>
        <dbReference type="RuleBase" id="RU365068"/>
    </source>
</evidence>
<comment type="similarity">
    <text evidence="4">Belongs to the DEAD box helicase family.</text>
</comment>
<dbReference type="GO" id="GO:0005524">
    <property type="term" value="F:ATP binding"/>
    <property type="evidence" value="ECO:0007669"/>
    <property type="project" value="UniProtKB-UniRule"/>
</dbReference>
<dbReference type="Gene3D" id="3.40.50.300">
    <property type="entry name" value="P-loop containing nucleotide triphosphate hydrolases"/>
    <property type="match status" value="1"/>
</dbReference>
<dbReference type="Pfam" id="PF00270">
    <property type="entry name" value="DEAD"/>
    <property type="match status" value="1"/>
</dbReference>
<dbReference type="InterPro" id="IPR014001">
    <property type="entry name" value="Helicase_ATP-bd"/>
</dbReference>
<keyword evidence="7" id="KW-1185">Reference proteome</keyword>
<feature type="domain" description="Helicase ATP-binding" evidence="5">
    <location>
        <begin position="16"/>
        <end position="186"/>
    </location>
</feature>
<dbReference type="SMART" id="SM00487">
    <property type="entry name" value="DEXDc"/>
    <property type="match status" value="1"/>
</dbReference>
<evidence type="ECO:0000259" key="5">
    <source>
        <dbReference type="PROSITE" id="PS51192"/>
    </source>
</evidence>
<dbReference type="SUPFAM" id="SSF52540">
    <property type="entry name" value="P-loop containing nucleoside triphosphate hydrolases"/>
    <property type="match status" value="1"/>
</dbReference>
<dbReference type="EC" id="3.6.4.13" evidence="4"/>
<keyword evidence="3 4" id="KW-0067">ATP-binding</keyword>
<reference evidence="6" key="1">
    <citation type="submission" date="2023-06" db="EMBL/GenBank/DDBJ databases">
        <authorList>
            <consortium name="Lawrence Berkeley National Laboratory"/>
            <person name="Ahrendt S."/>
            <person name="Sahu N."/>
            <person name="Indic B."/>
            <person name="Wong-Bajracharya J."/>
            <person name="Merenyi Z."/>
            <person name="Ke H.-M."/>
            <person name="Monk M."/>
            <person name="Kocsube S."/>
            <person name="Drula E."/>
            <person name="Lipzen A."/>
            <person name="Balint B."/>
            <person name="Henrissat B."/>
            <person name="Andreopoulos B."/>
            <person name="Martin F.M."/>
            <person name="Harder C.B."/>
            <person name="Rigling D."/>
            <person name="Ford K.L."/>
            <person name="Foster G.D."/>
            <person name="Pangilinan J."/>
            <person name="Papanicolaou A."/>
            <person name="Barry K."/>
            <person name="LaButti K."/>
            <person name="Viragh M."/>
            <person name="Koriabine M."/>
            <person name="Yan M."/>
            <person name="Riley R."/>
            <person name="Champramary S."/>
            <person name="Plett K.L."/>
            <person name="Tsai I.J."/>
            <person name="Slot J."/>
            <person name="Sipos G."/>
            <person name="Plett J."/>
            <person name="Nagy L.G."/>
            <person name="Grigoriev I.V."/>
        </authorList>
    </citation>
    <scope>NUCLEOTIDE SEQUENCE</scope>
    <source>
        <strain evidence="6">FPL87.14</strain>
    </source>
</reference>